<dbReference type="NCBIfam" id="TIGR00231">
    <property type="entry name" value="small_GTP"/>
    <property type="match status" value="1"/>
</dbReference>
<dbReference type="SMART" id="SM00175">
    <property type="entry name" value="RAB"/>
    <property type="match status" value="1"/>
</dbReference>
<dbReference type="GO" id="GO:0003924">
    <property type="term" value="F:GTPase activity"/>
    <property type="evidence" value="ECO:0007669"/>
    <property type="project" value="InterPro"/>
</dbReference>
<dbReference type="GeneID" id="28973958"/>
<gene>
    <name evidence="5" type="ORF">RHOBADRAFT_38270</name>
</gene>
<dbReference type="PROSITE" id="PS51421">
    <property type="entry name" value="RAS"/>
    <property type="match status" value="1"/>
</dbReference>
<evidence type="ECO:0000256" key="1">
    <source>
        <dbReference type="ARBA" id="ARBA00006270"/>
    </source>
</evidence>
<dbReference type="Pfam" id="PF00071">
    <property type="entry name" value="Ras"/>
    <property type="match status" value="1"/>
</dbReference>
<dbReference type="GO" id="GO:0005525">
    <property type="term" value="F:GTP binding"/>
    <property type="evidence" value="ECO:0007669"/>
    <property type="project" value="UniProtKB-KW"/>
</dbReference>
<dbReference type="PANTHER" id="PTHR47981">
    <property type="entry name" value="RAB FAMILY"/>
    <property type="match status" value="1"/>
</dbReference>
<keyword evidence="3" id="KW-0342">GTP-binding</keyword>
<evidence type="ECO:0000313" key="5">
    <source>
        <dbReference type="EMBL" id="KPV73669.1"/>
    </source>
</evidence>
<dbReference type="RefSeq" id="XP_018269718.1">
    <property type="nucleotide sequence ID" value="XM_018413509.1"/>
</dbReference>
<evidence type="ECO:0000313" key="6">
    <source>
        <dbReference type="Proteomes" id="UP000053890"/>
    </source>
</evidence>
<evidence type="ECO:0000256" key="4">
    <source>
        <dbReference type="ARBA" id="ARBA00023289"/>
    </source>
</evidence>
<proteinExistence type="inferred from homology"/>
<keyword evidence="6" id="KW-1185">Reference proteome</keyword>
<keyword evidence="4" id="KW-0449">Lipoprotein</keyword>
<dbReference type="EMBL" id="KQ474082">
    <property type="protein sequence ID" value="KPV73669.1"/>
    <property type="molecule type" value="Genomic_DNA"/>
</dbReference>
<keyword evidence="4" id="KW-0636">Prenylation</keyword>
<dbReference type="GO" id="GO:0005770">
    <property type="term" value="C:late endosome"/>
    <property type="evidence" value="ECO:0007669"/>
    <property type="project" value="TreeGrafter"/>
</dbReference>
<sequence length="120" mass="12888">MAHQAPLDAPPPPVAPRPPPIPLKAVLIGNASTGKTALRNRFVAGHFSDAYRATIGCDFRQKVVRVNDDDQCIVNAWDTAGQERFRSLAPAFYRASDACLLVYSLADPSSPSAVAKAIRT</sequence>
<comment type="similarity">
    <text evidence="1">Belongs to the small GTPase superfamily. Rab family.</text>
</comment>
<dbReference type="Proteomes" id="UP000053890">
    <property type="component" value="Unassembled WGS sequence"/>
</dbReference>
<dbReference type="PRINTS" id="PR00449">
    <property type="entry name" value="RASTRNSFRMNG"/>
</dbReference>
<keyword evidence="2" id="KW-0547">Nucleotide-binding</keyword>
<dbReference type="Gene3D" id="3.40.50.300">
    <property type="entry name" value="P-loop containing nucleotide triphosphate hydrolases"/>
    <property type="match status" value="1"/>
</dbReference>
<dbReference type="SUPFAM" id="SSF52540">
    <property type="entry name" value="P-loop containing nucleoside triphosphate hydrolases"/>
    <property type="match status" value="1"/>
</dbReference>
<dbReference type="OrthoDB" id="9989112at2759"/>
<reference evidence="5 6" key="1">
    <citation type="journal article" date="2015" name="Front. Microbiol.">
        <title>Genome sequence of the plant growth promoting endophytic yeast Rhodotorula graminis WP1.</title>
        <authorList>
            <person name="Firrincieli A."/>
            <person name="Otillar R."/>
            <person name="Salamov A."/>
            <person name="Schmutz J."/>
            <person name="Khan Z."/>
            <person name="Redman R.S."/>
            <person name="Fleck N.D."/>
            <person name="Lindquist E."/>
            <person name="Grigoriev I.V."/>
            <person name="Doty S.L."/>
        </authorList>
    </citation>
    <scope>NUCLEOTIDE SEQUENCE [LARGE SCALE GENOMIC DNA]</scope>
    <source>
        <strain evidence="5 6">WP1</strain>
    </source>
</reference>
<dbReference type="InterPro" id="IPR001806">
    <property type="entry name" value="Small_GTPase"/>
</dbReference>
<dbReference type="CDD" id="cd00154">
    <property type="entry name" value="Rab"/>
    <property type="match status" value="1"/>
</dbReference>
<name>A0A0N8PZZ1_RHOGW</name>
<dbReference type="InterPro" id="IPR005225">
    <property type="entry name" value="Small_GTP-bd"/>
</dbReference>
<evidence type="ECO:0000256" key="2">
    <source>
        <dbReference type="ARBA" id="ARBA00022741"/>
    </source>
</evidence>
<protein>
    <submittedName>
        <fullName evidence="5">Uncharacterized protein</fullName>
    </submittedName>
</protein>
<evidence type="ECO:0000256" key="3">
    <source>
        <dbReference type="ARBA" id="ARBA00023134"/>
    </source>
</evidence>
<dbReference type="InterPro" id="IPR027417">
    <property type="entry name" value="P-loop_NTPase"/>
</dbReference>
<accession>A0A0N8PZZ1</accession>
<dbReference type="PANTHER" id="PTHR47981:SF20">
    <property type="entry name" value="RAS-RELATED PROTEIN RAB-7A"/>
    <property type="match status" value="1"/>
</dbReference>
<dbReference type="AlphaFoldDB" id="A0A0N8PZZ1"/>
<feature type="non-terminal residue" evidence="5">
    <location>
        <position position="120"/>
    </location>
</feature>
<dbReference type="PROSITE" id="PS51419">
    <property type="entry name" value="RAB"/>
    <property type="match status" value="1"/>
</dbReference>
<dbReference type="STRING" id="578459.A0A0N8PZZ1"/>
<organism evidence="5 6">
    <name type="scientific">Rhodotorula graminis (strain WP1)</name>
    <dbReference type="NCBI Taxonomy" id="578459"/>
    <lineage>
        <taxon>Eukaryota</taxon>
        <taxon>Fungi</taxon>
        <taxon>Dikarya</taxon>
        <taxon>Basidiomycota</taxon>
        <taxon>Pucciniomycotina</taxon>
        <taxon>Microbotryomycetes</taxon>
        <taxon>Sporidiobolales</taxon>
        <taxon>Sporidiobolaceae</taxon>
        <taxon>Rhodotorula</taxon>
    </lineage>
</organism>